<accession>A0A6N9YTK8</accession>
<dbReference type="RefSeq" id="WP_163821048.1">
    <property type="nucleotide sequence ID" value="NZ_JAAGOB010000018.1"/>
</dbReference>
<evidence type="ECO:0000313" key="3">
    <source>
        <dbReference type="Proteomes" id="UP000469185"/>
    </source>
</evidence>
<dbReference type="InterPro" id="IPR036388">
    <property type="entry name" value="WH-like_DNA-bd_sf"/>
</dbReference>
<keyword evidence="3" id="KW-1185">Reference proteome</keyword>
<evidence type="ECO:0000313" key="2">
    <source>
        <dbReference type="EMBL" id="NED98257.1"/>
    </source>
</evidence>
<dbReference type="EMBL" id="JAAGOB010000018">
    <property type="protein sequence ID" value="NED98257.1"/>
    <property type="molecule type" value="Genomic_DNA"/>
</dbReference>
<sequence length="184" mass="20297">MRITDPQAMRAMAHPLRLSLIELLGALGPSTAAQCARHLDSTQASCSFHLRQLAKYGFVEEAPPSGDAREHPWQLTDVEQNWAADGGPAADELERVFVQREADRILAWRAKADGQPEHWRGASFVGGATVPMTAGELESVRGQIRAVLEPYIARLSERTDWPADHRFVRILLAGTPLSHLDEGE</sequence>
<dbReference type="SMART" id="SM00418">
    <property type="entry name" value="HTH_ARSR"/>
    <property type="match status" value="1"/>
</dbReference>
<dbReference type="AlphaFoldDB" id="A0A6N9YTK8"/>
<dbReference type="SUPFAM" id="SSF46785">
    <property type="entry name" value="Winged helix' DNA-binding domain"/>
    <property type="match status" value="1"/>
</dbReference>
<reference evidence="2 3" key="1">
    <citation type="submission" date="2020-02" db="EMBL/GenBank/DDBJ databases">
        <authorList>
            <person name="Li X.-J."/>
            <person name="Feng X.-M."/>
        </authorList>
    </citation>
    <scope>NUCLEOTIDE SEQUENCE [LARGE SCALE GENOMIC DNA]</scope>
    <source>
        <strain evidence="2 3">CGMCC 4.7225</strain>
    </source>
</reference>
<evidence type="ECO:0000259" key="1">
    <source>
        <dbReference type="SMART" id="SM00418"/>
    </source>
</evidence>
<dbReference type="InterPro" id="IPR011991">
    <property type="entry name" value="ArsR-like_HTH"/>
</dbReference>
<feature type="domain" description="HTH arsR-type" evidence="1">
    <location>
        <begin position="7"/>
        <end position="92"/>
    </location>
</feature>
<dbReference type="Proteomes" id="UP000469185">
    <property type="component" value="Unassembled WGS sequence"/>
</dbReference>
<dbReference type="Pfam" id="PF12840">
    <property type="entry name" value="HTH_20"/>
    <property type="match status" value="1"/>
</dbReference>
<gene>
    <name evidence="2" type="ORF">G1H11_23430</name>
</gene>
<comment type="caution">
    <text evidence="2">The sequence shown here is derived from an EMBL/GenBank/DDBJ whole genome shotgun (WGS) entry which is preliminary data.</text>
</comment>
<dbReference type="GO" id="GO:0003700">
    <property type="term" value="F:DNA-binding transcription factor activity"/>
    <property type="evidence" value="ECO:0007669"/>
    <property type="project" value="InterPro"/>
</dbReference>
<dbReference type="InterPro" id="IPR001845">
    <property type="entry name" value="HTH_ArsR_DNA-bd_dom"/>
</dbReference>
<proteinExistence type="predicted"/>
<protein>
    <submittedName>
        <fullName evidence="2">Helix-turn-helix transcriptional regulator</fullName>
    </submittedName>
</protein>
<dbReference type="CDD" id="cd00090">
    <property type="entry name" value="HTH_ARSR"/>
    <property type="match status" value="1"/>
</dbReference>
<dbReference type="InterPro" id="IPR036390">
    <property type="entry name" value="WH_DNA-bd_sf"/>
</dbReference>
<name>A0A6N9YTK8_9ACTN</name>
<dbReference type="Gene3D" id="1.10.10.10">
    <property type="entry name" value="Winged helix-like DNA-binding domain superfamily/Winged helix DNA-binding domain"/>
    <property type="match status" value="1"/>
</dbReference>
<organism evidence="2 3">
    <name type="scientific">Phytoactinopolyspora alkaliphila</name>
    <dbReference type="NCBI Taxonomy" id="1783498"/>
    <lineage>
        <taxon>Bacteria</taxon>
        <taxon>Bacillati</taxon>
        <taxon>Actinomycetota</taxon>
        <taxon>Actinomycetes</taxon>
        <taxon>Jiangellales</taxon>
        <taxon>Jiangellaceae</taxon>
        <taxon>Phytoactinopolyspora</taxon>
    </lineage>
</organism>